<keyword evidence="2" id="KW-0521">NADP</keyword>
<sequence>MPDQTKYTNKLQNARILIIGGSAGIGYGVAEACIEHGAHVVISSSNPTRVQTAVNKIKNAYPSKASNIIGLTVDLGKQDTLDSELARLFKRTVEEIGGKEGKLDHVVYTAGDALAVGKMEDMSIEGILKAGQIRFFAPLLAAKYIKPHLVPSPNSSYTITTGAISERPQPDWAVVAAYAGGLHSMVRNLSLDLKPVRVNGVSPGAVDTELWQMMGEEKTAIFGALERRLATGRVGRVEDVVESYLGVLRDGFMDGSVVRSDGGALVV</sequence>
<keyword evidence="5" id="KW-1185">Reference proteome</keyword>
<name>A0A6G1IV04_9PLEO</name>
<organism evidence="4 5">
    <name type="scientific">Lentithecium fluviatile CBS 122367</name>
    <dbReference type="NCBI Taxonomy" id="1168545"/>
    <lineage>
        <taxon>Eukaryota</taxon>
        <taxon>Fungi</taxon>
        <taxon>Dikarya</taxon>
        <taxon>Ascomycota</taxon>
        <taxon>Pezizomycotina</taxon>
        <taxon>Dothideomycetes</taxon>
        <taxon>Pleosporomycetidae</taxon>
        <taxon>Pleosporales</taxon>
        <taxon>Massarineae</taxon>
        <taxon>Lentitheciaceae</taxon>
        <taxon>Lentithecium</taxon>
    </lineage>
</organism>
<dbReference type="GO" id="GO:0016491">
    <property type="term" value="F:oxidoreductase activity"/>
    <property type="evidence" value="ECO:0007669"/>
    <property type="project" value="UniProtKB-KW"/>
</dbReference>
<dbReference type="OrthoDB" id="294295at2759"/>
<dbReference type="Proteomes" id="UP000799291">
    <property type="component" value="Unassembled WGS sequence"/>
</dbReference>
<dbReference type="PANTHER" id="PTHR43477:SF1">
    <property type="entry name" value="DIHYDROANTICAPSIN 7-DEHYDROGENASE"/>
    <property type="match status" value="1"/>
</dbReference>
<dbReference type="CDD" id="cd05233">
    <property type="entry name" value="SDR_c"/>
    <property type="match status" value="1"/>
</dbReference>
<dbReference type="InterPro" id="IPR036291">
    <property type="entry name" value="NAD(P)-bd_dom_sf"/>
</dbReference>
<keyword evidence="3" id="KW-0560">Oxidoreductase</keyword>
<dbReference type="AlphaFoldDB" id="A0A6G1IV04"/>
<dbReference type="InterPro" id="IPR057571">
    <property type="entry name" value="SDR_PhqE-like"/>
</dbReference>
<dbReference type="EMBL" id="MU005590">
    <property type="protein sequence ID" value="KAF2681781.1"/>
    <property type="molecule type" value="Genomic_DNA"/>
</dbReference>
<evidence type="ECO:0000256" key="3">
    <source>
        <dbReference type="ARBA" id="ARBA00023002"/>
    </source>
</evidence>
<gene>
    <name evidence="4" type="ORF">K458DRAFT_479312</name>
</gene>
<comment type="similarity">
    <text evidence="1">Belongs to the short-chain dehydrogenases/reductases (SDR) family.</text>
</comment>
<dbReference type="Pfam" id="PF23441">
    <property type="entry name" value="SDR"/>
    <property type="match status" value="1"/>
</dbReference>
<evidence type="ECO:0000313" key="5">
    <source>
        <dbReference type="Proteomes" id="UP000799291"/>
    </source>
</evidence>
<dbReference type="SUPFAM" id="SSF51735">
    <property type="entry name" value="NAD(P)-binding Rossmann-fold domains"/>
    <property type="match status" value="1"/>
</dbReference>
<proteinExistence type="inferred from homology"/>
<evidence type="ECO:0000313" key="4">
    <source>
        <dbReference type="EMBL" id="KAF2681781.1"/>
    </source>
</evidence>
<dbReference type="InterPro" id="IPR002347">
    <property type="entry name" value="SDR_fam"/>
</dbReference>
<dbReference type="PANTHER" id="PTHR43477">
    <property type="entry name" value="DIHYDROANTICAPSIN 7-DEHYDROGENASE"/>
    <property type="match status" value="1"/>
</dbReference>
<evidence type="ECO:0000256" key="2">
    <source>
        <dbReference type="ARBA" id="ARBA00022857"/>
    </source>
</evidence>
<dbReference type="Gene3D" id="3.40.50.720">
    <property type="entry name" value="NAD(P)-binding Rossmann-like Domain"/>
    <property type="match status" value="1"/>
</dbReference>
<dbReference type="InterPro" id="IPR051122">
    <property type="entry name" value="SDR_DHRS6-like"/>
</dbReference>
<dbReference type="PRINTS" id="PR00081">
    <property type="entry name" value="GDHRDH"/>
</dbReference>
<accession>A0A6G1IV04</accession>
<evidence type="ECO:0000256" key="1">
    <source>
        <dbReference type="ARBA" id="ARBA00006484"/>
    </source>
</evidence>
<reference evidence="4" key="1">
    <citation type="journal article" date="2020" name="Stud. Mycol.">
        <title>101 Dothideomycetes genomes: a test case for predicting lifestyles and emergence of pathogens.</title>
        <authorList>
            <person name="Haridas S."/>
            <person name="Albert R."/>
            <person name="Binder M."/>
            <person name="Bloem J."/>
            <person name="Labutti K."/>
            <person name="Salamov A."/>
            <person name="Andreopoulos B."/>
            <person name="Baker S."/>
            <person name="Barry K."/>
            <person name="Bills G."/>
            <person name="Bluhm B."/>
            <person name="Cannon C."/>
            <person name="Castanera R."/>
            <person name="Culley D."/>
            <person name="Daum C."/>
            <person name="Ezra D."/>
            <person name="Gonzalez J."/>
            <person name="Henrissat B."/>
            <person name="Kuo A."/>
            <person name="Liang C."/>
            <person name="Lipzen A."/>
            <person name="Lutzoni F."/>
            <person name="Magnuson J."/>
            <person name="Mondo S."/>
            <person name="Nolan M."/>
            <person name="Ohm R."/>
            <person name="Pangilinan J."/>
            <person name="Park H.-J."/>
            <person name="Ramirez L."/>
            <person name="Alfaro M."/>
            <person name="Sun H."/>
            <person name="Tritt A."/>
            <person name="Yoshinaga Y."/>
            <person name="Zwiers L.-H."/>
            <person name="Turgeon B."/>
            <person name="Goodwin S."/>
            <person name="Spatafora J."/>
            <person name="Crous P."/>
            <person name="Grigoriev I."/>
        </authorList>
    </citation>
    <scope>NUCLEOTIDE SEQUENCE</scope>
    <source>
        <strain evidence="4">CBS 122367</strain>
    </source>
</reference>
<protein>
    <submittedName>
        <fullName evidence="4">Short chain dehydrogenase</fullName>
    </submittedName>
</protein>